<dbReference type="PANTHER" id="PTHR33692">
    <property type="entry name" value="RIBOSOME MATURATION FACTOR RIMM"/>
    <property type="match status" value="1"/>
</dbReference>
<evidence type="ECO:0000313" key="8">
    <source>
        <dbReference type="EMBL" id="PZP57154.1"/>
    </source>
</evidence>
<dbReference type="Pfam" id="PF24986">
    <property type="entry name" value="PRC_RimM"/>
    <property type="match status" value="1"/>
</dbReference>
<keyword evidence="1 5" id="KW-0963">Cytoplasm</keyword>
<evidence type="ECO:0000259" key="7">
    <source>
        <dbReference type="Pfam" id="PF24986"/>
    </source>
</evidence>
<dbReference type="HAMAP" id="MF_00014">
    <property type="entry name" value="Ribosome_mat_RimM"/>
    <property type="match status" value="1"/>
</dbReference>
<comment type="subcellular location">
    <subcellularLocation>
        <location evidence="5">Cytoplasm</location>
    </subcellularLocation>
</comment>
<dbReference type="SUPFAM" id="SSF50447">
    <property type="entry name" value="Translation proteins"/>
    <property type="match status" value="1"/>
</dbReference>
<evidence type="ECO:0000256" key="1">
    <source>
        <dbReference type="ARBA" id="ARBA00022490"/>
    </source>
</evidence>
<dbReference type="GO" id="GO:0005840">
    <property type="term" value="C:ribosome"/>
    <property type="evidence" value="ECO:0007669"/>
    <property type="project" value="InterPro"/>
</dbReference>
<dbReference type="SUPFAM" id="SSF50346">
    <property type="entry name" value="PRC-barrel domain"/>
    <property type="match status" value="1"/>
</dbReference>
<keyword evidence="3 5" id="KW-0698">rRNA processing</keyword>
<proteinExistence type="inferred from homology"/>
<dbReference type="Pfam" id="PF01782">
    <property type="entry name" value="RimM"/>
    <property type="match status" value="1"/>
</dbReference>
<dbReference type="Gene3D" id="2.40.30.60">
    <property type="entry name" value="RimM"/>
    <property type="match status" value="1"/>
</dbReference>
<evidence type="ECO:0000256" key="3">
    <source>
        <dbReference type="ARBA" id="ARBA00022552"/>
    </source>
</evidence>
<reference evidence="8 9" key="1">
    <citation type="submission" date="2017-08" db="EMBL/GenBank/DDBJ databases">
        <title>Infants hospitalized years apart are colonized by the same room-sourced microbial strains.</title>
        <authorList>
            <person name="Brooks B."/>
            <person name="Olm M.R."/>
            <person name="Firek B.A."/>
            <person name="Baker R."/>
            <person name="Thomas B.C."/>
            <person name="Morowitz M.J."/>
            <person name="Banfield J.F."/>
        </authorList>
    </citation>
    <scope>NUCLEOTIDE SEQUENCE [LARGE SCALE GENOMIC DNA]</scope>
    <source>
        <strain evidence="8">S2_006_000_R2_64</strain>
    </source>
</reference>
<keyword evidence="4 5" id="KW-0143">Chaperone</keyword>
<dbReference type="InterPro" id="IPR002676">
    <property type="entry name" value="RimM_N"/>
</dbReference>
<dbReference type="GO" id="GO:0005737">
    <property type="term" value="C:cytoplasm"/>
    <property type="evidence" value="ECO:0007669"/>
    <property type="project" value="UniProtKB-SubCell"/>
</dbReference>
<gene>
    <name evidence="5 8" type="primary">rimM</name>
    <name evidence="8" type="ORF">DI586_01215</name>
</gene>
<comment type="function">
    <text evidence="5">An accessory protein needed during the final step in the assembly of 30S ribosomal subunit, possibly for assembly of the head region. Essential for efficient processing of 16S rRNA. May be needed both before and after RbfA during the maturation of 16S rRNA. It has affinity for free ribosomal 30S subunits but not for 70S ribosomes.</text>
</comment>
<dbReference type="Gene3D" id="2.30.30.240">
    <property type="entry name" value="PRC-barrel domain"/>
    <property type="match status" value="1"/>
</dbReference>
<protein>
    <recommendedName>
        <fullName evidence="5">Ribosome maturation factor RimM</fullName>
    </recommendedName>
</protein>
<sequence length="167" mass="18909">MNANAMSKVCIAKIRTAHGVRGLVKVDCFLEDPSELASYNPLMTADDKPVTLILKNSAKGQFIAEIKGITDRNDAEKFRNIELFIDRDRLPETEDEFYHQDLIDLPVQNKDGIAIGKVLAVENFGASDLLHIQRIEGKSFYLPFMEPYVGEITEQFVTVDQIEEFLE</sequence>
<feature type="domain" description="RimM N-terminal" evidence="6">
    <location>
        <begin position="10"/>
        <end position="88"/>
    </location>
</feature>
<dbReference type="GO" id="GO:0006364">
    <property type="term" value="P:rRNA processing"/>
    <property type="evidence" value="ECO:0007669"/>
    <property type="project" value="UniProtKB-UniRule"/>
</dbReference>
<dbReference type="InterPro" id="IPR011961">
    <property type="entry name" value="RimM"/>
</dbReference>
<dbReference type="EMBL" id="QFOT01000006">
    <property type="protein sequence ID" value="PZP57154.1"/>
    <property type="molecule type" value="Genomic_DNA"/>
</dbReference>
<dbReference type="InterPro" id="IPR011033">
    <property type="entry name" value="PRC_barrel-like_sf"/>
</dbReference>
<evidence type="ECO:0000256" key="4">
    <source>
        <dbReference type="ARBA" id="ARBA00023186"/>
    </source>
</evidence>
<dbReference type="InterPro" id="IPR056792">
    <property type="entry name" value="PRC_RimM"/>
</dbReference>
<comment type="caution">
    <text evidence="8">The sequence shown here is derived from an EMBL/GenBank/DDBJ whole genome shotgun (WGS) entry which is preliminary data.</text>
</comment>
<evidence type="ECO:0000259" key="6">
    <source>
        <dbReference type="Pfam" id="PF01782"/>
    </source>
</evidence>
<evidence type="ECO:0000313" key="9">
    <source>
        <dbReference type="Proteomes" id="UP000249739"/>
    </source>
</evidence>
<dbReference type="GO" id="GO:0043022">
    <property type="term" value="F:ribosome binding"/>
    <property type="evidence" value="ECO:0007669"/>
    <property type="project" value="InterPro"/>
</dbReference>
<dbReference type="Proteomes" id="UP000249739">
    <property type="component" value="Unassembled WGS sequence"/>
</dbReference>
<dbReference type="InterPro" id="IPR036976">
    <property type="entry name" value="RimM_N_sf"/>
</dbReference>
<comment type="similarity">
    <text evidence="5">Belongs to the RimM family.</text>
</comment>
<evidence type="ECO:0000256" key="5">
    <source>
        <dbReference type="HAMAP-Rule" id="MF_00014"/>
    </source>
</evidence>
<dbReference type="PANTHER" id="PTHR33692:SF1">
    <property type="entry name" value="RIBOSOME MATURATION FACTOR RIMM"/>
    <property type="match status" value="1"/>
</dbReference>
<dbReference type="InterPro" id="IPR009000">
    <property type="entry name" value="Transl_B-barrel_sf"/>
</dbReference>
<organism evidence="8 9">
    <name type="scientific">Micavibrio aeruginosavorus</name>
    <dbReference type="NCBI Taxonomy" id="349221"/>
    <lineage>
        <taxon>Bacteria</taxon>
        <taxon>Pseudomonadati</taxon>
        <taxon>Bdellovibrionota</taxon>
        <taxon>Bdellovibrionia</taxon>
        <taxon>Bdellovibrionales</taxon>
        <taxon>Pseudobdellovibrionaceae</taxon>
        <taxon>Micavibrio</taxon>
    </lineage>
</organism>
<comment type="domain">
    <text evidence="5">The PRC barrel domain binds ribosomal protein uS19.</text>
</comment>
<name>A0A2W5FRU1_9BACT</name>
<dbReference type="NCBIfam" id="TIGR02273">
    <property type="entry name" value="16S_RimM"/>
    <property type="match status" value="1"/>
</dbReference>
<dbReference type="GO" id="GO:0042274">
    <property type="term" value="P:ribosomal small subunit biogenesis"/>
    <property type="evidence" value="ECO:0007669"/>
    <property type="project" value="UniProtKB-UniRule"/>
</dbReference>
<feature type="domain" description="Ribosome maturation factor RimM PRC barrel" evidence="7">
    <location>
        <begin position="100"/>
        <end position="153"/>
    </location>
</feature>
<dbReference type="AlphaFoldDB" id="A0A2W5FRU1"/>
<keyword evidence="2 5" id="KW-0690">Ribosome biogenesis</keyword>
<comment type="subunit">
    <text evidence="5">Binds ribosomal protein uS19.</text>
</comment>
<accession>A0A2W5FRU1</accession>
<evidence type="ECO:0000256" key="2">
    <source>
        <dbReference type="ARBA" id="ARBA00022517"/>
    </source>
</evidence>